<feature type="compositionally biased region" description="Low complexity" evidence="7">
    <location>
        <begin position="84"/>
        <end position="95"/>
    </location>
</feature>
<evidence type="ECO:0000256" key="6">
    <source>
        <dbReference type="ARBA" id="ARBA00060850"/>
    </source>
</evidence>
<dbReference type="GO" id="GO:0009751">
    <property type="term" value="P:response to salicylic acid"/>
    <property type="evidence" value="ECO:0007669"/>
    <property type="project" value="UniProtKB-ARBA"/>
</dbReference>
<dbReference type="PROSITE" id="PS50811">
    <property type="entry name" value="WRKY"/>
    <property type="match status" value="1"/>
</dbReference>
<sequence length="327" mass="36353">MENMGDWERKNLINELIQGMELAKHLQLHLNSPSSSNETREALAVGILASYQKALSMLSWRSPMMGEPSSAVGAGVGTFRKSESPPSLSGGSPHSGDSDREVRDQEHGDASKKRKAVARWTKQVRVGPGVELECPLDDGYSWRKYGQKDILGAKFPRGYYRCTHRNIQGCLATKQVQRSDEDPMVFEITYRGRHTCNEPARGINPQTSTPEQNHQHQQQHLSPEILQNLRGLRVITEDLDSQNQPLFPHFNFTHTQSFLPPFVSSGGNDVLQGNAEQSSFHISGSDHLSEIVSAATSRTNSTTPGSIDYSISEFNQNTPFGSPDFFK</sequence>
<feature type="region of interest" description="Disordered" evidence="7">
    <location>
        <begin position="196"/>
        <end position="221"/>
    </location>
</feature>
<dbReference type="AlphaFoldDB" id="A0A6P8CLL7"/>
<evidence type="ECO:0000256" key="7">
    <source>
        <dbReference type="SAM" id="MobiDB-lite"/>
    </source>
</evidence>
<name>A0A6P8CLL7_PUNGR</name>
<dbReference type="SUPFAM" id="SSF118290">
    <property type="entry name" value="WRKY DNA-binding domain"/>
    <property type="match status" value="1"/>
</dbReference>
<dbReference type="FunFam" id="2.20.25.80:FF:000009">
    <property type="entry name" value="WRKY transcription factor 53"/>
    <property type="match status" value="1"/>
</dbReference>
<dbReference type="GeneID" id="116195991"/>
<evidence type="ECO:0000256" key="3">
    <source>
        <dbReference type="ARBA" id="ARBA00023125"/>
    </source>
</evidence>
<dbReference type="RefSeq" id="XP_031381338.1">
    <property type="nucleotide sequence ID" value="XM_031525478.1"/>
</dbReference>
<evidence type="ECO:0000256" key="2">
    <source>
        <dbReference type="ARBA" id="ARBA00023015"/>
    </source>
</evidence>
<feature type="compositionally biased region" description="Polar residues" evidence="7">
    <location>
        <begin position="204"/>
        <end position="221"/>
    </location>
</feature>
<keyword evidence="4" id="KW-0804">Transcription</keyword>
<evidence type="ECO:0000313" key="9">
    <source>
        <dbReference type="Proteomes" id="UP000515151"/>
    </source>
</evidence>
<feature type="domain" description="WRKY" evidence="8">
    <location>
        <begin position="136"/>
        <end position="199"/>
    </location>
</feature>
<dbReference type="InterPro" id="IPR044810">
    <property type="entry name" value="WRKY_plant"/>
</dbReference>
<dbReference type="Gene3D" id="2.20.25.80">
    <property type="entry name" value="WRKY domain"/>
    <property type="match status" value="1"/>
</dbReference>
<dbReference type="OrthoDB" id="1888929at2759"/>
<dbReference type="PANTHER" id="PTHR32096">
    <property type="entry name" value="WRKY TRANSCRIPTION FACTOR 30-RELATED-RELATED"/>
    <property type="match status" value="1"/>
</dbReference>
<protein>
    <submittedName>
        <fullName evidence="10">Probable WRKY transcription factor 30</fullName>
    </submittedName>
</protein>
<feature type="compositionally biased region" description="Basic and acidic residues" evidence="7">
    <location>
        <begin position="96"/>
        <end position="111"/>
    </location>
</feature>
<evidence type="ECO:0000256" key="4">
    <source>
        <dbReference type="ARBA" id="ARBA00023163"/>
    </source>
</evidence>
<keyword evidence="3" id="KW-0238">DNA-binding</keyword>
<dbReference type="GO" id="GO:0042542">
    <property type="term" value="P:response to hydrogen peroxide"/>
    <property type="evidence" value="ECO:0007669"/>
    <property type="project" value="UniProtKB-ARBA"/>
</dbReference>
<evidence type="ECO:0000259" key="8">
    <source>
        <dbReference type="PROSITE" id="PS50811"/>
    </source>
</evidence>
<reference evidence="10" key="2">
    <citation type="submission" date="2025-08" db="UniProtKB">
        <authorList>
            <consortium name="RefSeq"/>
        </authorList>
    </citation>
    <scope>IDENTIFICATION</scope>
    <source>
        <tissue evidence="10">Leaf</tissue>
    </source>
</reference>
<dbReference type="PANTHER" id="PTHR32096:SF115">
    <property type="entry name" value="WRKY TRANSCRIPTION FACTOR 30-RELATED"/>
    <property type="match status" value="1"/>
</dbReference>
<evidence type="ECO:0000256" key="1">
    <source>
        <dbReference type="ARBA" id="ARBA00004123"/>
    </source>
</evidence>
<keyword evidence="2" id="KW-0805">Transcription regulation</keyword>
<organism evidence="9 10">
    <name type="scientific">Punica granatum</name>
    <name type="common">Pomegranate</name>
    <dbReference type="NCBI Taxonomy" id="22663"/>
    <lineage>
        <taxon>Eukaryota</taxon>
        <taxon>Viridiplantae</taxon>
        <taxon>Streptophyta</taxon>
        <taxon>Embryophyta</taxon>
        <taxon>Tracheophyta</taxon>
        <taxon>Spermatophyta</taxon>
        <taxon>Magnoliopsida</taxon>
        <taxon>eudicotyledons</taxon>
        <taxon>Gunneridae</taxon>
        <taxon>Pentapetalae</taxon>
        <taxon>rosids</taxon>
        <taxon>malvids</taxon>
        <taxon>Myrtales</taxon>
        <taxon>Lythraceae</taxon>
        <taxon>Punica</taxon>
    </lineage>
</organism>
<accession>A0A6P8CLL7</accession>
<comment type="similarity">
    <text evidence="6">Belongs to the WRKY group III family.</text>
</comment>
<dbReference type="GO" id="GO:0003700">
    <property type="term" value="F:DNA-binding transcription factor activity"/>
    <property type="evidence" value="ECO:0007669"/>
    <property type="project" value="InterPro"/>
</dbReference>
<dbReference type="GO" id="GO:0005634">
    <property type="term" value="C:nucleus"/>
    <property type="evidence" value="ECO:0007669"/>
    <property type="project" value="UniProtKB-SubCell"/>
</dbReference>
<dbReference type="GO" id="GO:0000976">
    <property type="term" value="F:transcription cis-regulatory region binding"/>
    <property type="evidence" value="ECO:0007669"/>
    <property type="project" value="TreeGrafter"/>
</dbReference>
<dbReference type="Proteomes" id="UP000515151">
    <property type="component" value="Chromosome 2"/>
</dbReference>
<dbReference type="Pfam" id="PF03106">
    <property type="entry name" value="WRKY"/>
    <property type="match status" value="1"/>
</dbReference>
<proteinExistence type="inferred from homology"/>
<dbReference type="GO" id="GO:0010193">
    <property type="term" value="P:response to ozone"/>
    <property type="evidence" value="ECO:0007669"/>
    <property type="project" value="UniProtKB-ARBA"/>
</dbReference>
<evidence type="ECO:0000256" key="5">
    <source>
        <dbReference type="ARBA" id="ARBA00023242"/>
    </source>
</evidence>
<evidence type="ECO:0000313" key="10">
    <source>
        <dbReference type="RefSeq" id="XP_031381338.1"/>
    </source>
</evidence>
<dbReference type="InterPro" id="IPR003657">
    <property type="entry name" value="WRKY_dom"/>
</dbReference>
<gene>
    <name evidence="10" type="primary">LOC116195991</name>
</gene>
<reference evidence="9" key="1">
    <citation type="journal article" date="2020" name="Plant Biotechnol. J.">
        <title>The pomegranate (Punica granatum L.) draft genome dissects genetic divergence between soft- and hard-seeded cultivars.</title>
        <authorList>
            <person name="Luo X."/>
            <person name="Li H."/>
            <person name="Wu Z."/>
            <person name="Yao W."/>
            <person name="Zhao P."/>
            <person name="Cao D."/>
            <person name="Yu H."/>
            <person name="Li K."/>
            <person name="Poudel K."/>
            <person name="Zhao D."/>
            <person name="Zhang F."/>
            <person name="Xia X."/>
            <person name="Chen L."/>
            <person name="Wang Q."/>
            <person name="Jing D."/>
            <person name="Cao S."/>
        </authorList>
    </citation>
    <scope>NUCLEOTIDE SEQUENCE [LARGE SCALE GENOMIC DNA]</scope>
    <source>
        <strain evidence="9">cv. Tunisia</strain>
    </source>
</reference>
<keyword evidence="5" id="KW-0539">Nucleus</keyword>
<dbReference type="InterPro" id="IPR036576">
    <property type="entry name" value="WRKY_dom_sf"/>
</dbReference>
<dbReference type="SMART" id="SM00774">
    <property type="entry name" value="WRKY"/>
    <property type="match status" value="1"/>
</dbReference>
<keyword evidence="9" id="KW-1185">Reference proteome</keyword>
<comment type="subcellular location">
    <subcellularLocation>
        <location evidence="1">Nucleus</location>
    </subcellularLocation>
</comment>
<dbReference type="GO" id="GO:0010150">
    <property type="term" value="P:leaf senescence"/>
    <property type="evidence" value="ECO:0007669"/>
    <property type="project" value="UniProtKB-ARBA"/>
</dbReference>
<feature type="region of interest" description="Disordered" evidence="7">
    <location>
        <begin position="67"/>
        <end position="118"/>
    </location>
</feature>